<dbReference type="PIR" id="T24537">
    <property type="entry name" value="T24537"/>
</dbReference>
<reference evidence="3 4" key="1">
    <citation type="journal article" date="1998" name="Science">
        <title>Genome sequence of the nematode C. elegans: a platform for investigating biology.</title>
        <authorList>
            <consortium name="The C. elegans sequencing consortium"/>
            <person name="Sulson J.E."/>
            <person name="Waterston R."/>
        </authorList>
    </citation>
    <scope>NUCLEOTIDE SEQUENCE [LARGE SCALE GENOMIC DNA]</scope>
    <source>
        <strain evidence="3 4">Bristol N2</strain>
    </source>
</reference>
<dbReference type="FunCoup" id="O18036">
    <property type="interactions" value="817"/>
</dbReference>
<dbReference type="HOGENOM" id="CLU_1215755_0_0_1"/>
<protein>
    <submittedName>
        <fullName evidence="3">NAM-associated domain-containing protein</fullName>
    </submittedName>
</protein>
<dbReference type="GeneID" id="172807"/>
<dbReference type="AGR" id="WB:WBGene00011490"/>
<name>O18036_CAEEL</name>
<dbReference type="UCSC" id="T05F1.4">
    <property type="organism name" value="c. elegans"/>
</dbReference>
<dbReference type="WormBase" id="T05F1.4">
    <property type="protein sequence ID" value="CE13261"/>
    <property type="gene ID" value="WBGene00011490"/>
</dbReference>
<dbReference type="CTD" id="172807"/>
<dbReference type="OrthoDB" id="5877641at2759"/>
<feature type="compositionally biased region" description="Basic and acidic residues" evidence="2">
    <location>
        <begin position="29"/>
        <end position="59"/>
    </location>
</feature>
<evidence type="ECO:0000256" key="2">
    <source>
        <dbReference type="SAM" id="MobiDB-lite"/>
    </source>
</evidence>
<dbReference type="RefSeq" id="NP_492558.1">
    <property type="nucleotide sequence ID" value="NM_060157.3"/>
</dbReference>
<dbReference type="Proteomes" id="UP000001940">
    <property type="component" value="Chromosome I"/>
</dbReference>
<feature type="compositionally biased region" description="Gly residues" evidence="2">
    <location>
        <begin position="1"/>
        <end position="13"/>
    </location>
</feature>
<dbReference type="EMBL" id="BX284601">
    <property type="protein sequence ID" value="CAB04691.1"/>
    <property type="molecule type" value="Genomic_DNA"/>
</dbReference>
<dbReference type="IntAct" id="O18036">
    <property type="interactions" value="2"/>
</dbReference>
<evidence type="ECO:0000256" key="1">
    <source>
        <dbReference type="SAM" id="Coils"/>
    </source>
</evidence>
<feature type="coiled-coil region" evidence="1">
    <location>
        <begin position="151"/>
        <end position="192"/>
    </location>
</feature>
<evidence type="ECO:0000313" key="4">
    <source>
        <dbReference type="Proteomes" id="UP000001940"/>
    </source>
</evidence>
<dbReference type="PaxDb" id="6239-T05F1.4.1"/>
<keyword evidence="4" id="KW-1185">Reference proteome</keyword>
<dbReference type="PeptideAtlas" id="O18036"/>
<gene>
    <name evidence="3" type="ORF">CELE_T05F1.4</name>
    <name evidence="3 5" type="ORF">T05F1.4</name>
</gene>
<evidence type="ECO:0000313" key="3">
    <source>
        <dbReference type="EMBL" id="CAB04691.1"/>
    </source>
</evidence>
<feature type="compositionally biased region" description="Basic and acidic residues" evidence="2">
    <location>
        <begin position="112"/>
        <end position="144"/>
    </location>
</feature>
<dbReference type="STRING" id="6239.T05F1.4.1"/>
<keyword evidence="1" id="KW-0175">Coiled coil</keyword>
<feature type="region of interest" description="Disordered" evidence="2">
    <location>
        <begin position="1"/>
        <end position="144"/>
    </location>
</feature>
<organism evidence="3 4">
    <name type="scientific">Caenorhabditis elegans</name>
    <dbReference type="NCBI Taxonomy" id="6239"/>
    <lineage>
        <taxon>Eukaryota</taxon>
        <taxon>Metazoa</taxon>
        <taxon>Ecdysozoa</taxon>
        <taxon>Nematoda</taxon>
        <taxon>Chromadorea</taxon>
        <taxon>Rhabditida</taxon>
        <taxon>Rhabditina</taxon>
        <taxon>Rhabditomorpha</taxon>
        <taxon>Rhabditoidea</taxon>
        <taxon>Rhabditidae</taxon>
        <taxon>Peloderinae</taxon>
        <taxon>Caenorhabditis</taxon>
    </lineage>
</organism>
<proteinExistence type="evidence at protein level"/>
<accession>O18036</accession>
<dbReference type="InParanoid" id="O18036"/>
<evidence type="ECO:0007829" key="6">
    <source>
        <dbReference type="PeptideAtlas" id="O18036"/>
    </source>
</evidence>
<dbReference type="AlphaFoldDB" id="O18036"/>
<dbReference type="KEGG" id="cel:CELE_T05F1.4"/>
<keyword evidence="6" id="KW-1267">Proteomics identification</keyword>
<dbReference type="DIP" id="DIP-24431N"/>
<dbReference type="OMA" id="RNDRRID"/>
<feature type="compositionally biased region" description="Polar residues" evidence="2">
    <location>
        <begin position="61"/>
        <end position="86"/>
    </location>
</feature>
<dbReference type="eggNOG" id="ENOG502T3D2">
    <property type="taxonomic scope" value="Eukaryota"/>
</dbReference>
<evidence type="ECO:0000313" key="5">
    <source>
        <dbReference type="WormBase" id="T05F1.4"/>
    </source>
</evidence>
<dbReference type="SMR" id="O18036"/>
<dbReference type="Bgee" id="WBGene00011490">
    <property type="expression patterns" value="Expressed in embryo and 4 other cell types or tissues"/>
</dbReference>
<sequence length="203" mass="23683">MSGGGIIPRGGGYSKRRGRGRRGGGNGGFRDDIRDNQSDRHLSPDRRSNHSEDRHEHRFNNYRQQNRPNSRTPSPSNHNQVQTYRNNPFDARPALSSNDRDQGRNRFSPPSFRRDGRDSDRNGYHEKEEEPTRGSRNDLRTILKPTDKEAARTWKLRIADAEEAIRRAEFQLRRAKMDHEALLEAYKEYTETTCPQELLKPNW</sequence>